<dbReference type="OrthoDB" id="1937912at2759"/>
<name>A0A368F9R2_ANCCA</name>
<evidence type="ECO:0000313" key="3">
    <source>
        <dbReference type="Proteomes" id="UP000252519"/>
    </source>
</evidence>
<organism evidence="2 3">
    <name type="scientific">Ancylostoma caninum</name>
    <name type="common">Dog hookworm</name>
    <dbReference type="NCBI Taxonomy" id="29170"/>
    <lineage>
        <taxon>Eukaryota</taxon>
        <taxon>Metazoa</taxon>
        <taxon>Ecdysozoa</taxon>
        <taxon>Nematoda</taxon>
        <taxon>Chromadorea</taxon>
        <taxon>Rhabditida</taxon>
        <taxon>Rhabditina</taxon>
        <taxon>Rhabditomorpha</taxon>
        <taxon>Strongyloidea</taxon>
        <taxon>Ancylostomatidae</taxon>
        <taxon>Ancylostomatinae</taxon>
        <taxon>Ancylostoma</taxon>
    </lineage>
</organism>
<protein>
    <recommendedName>
        <fullName evidence="1">PCAF N-terminal domain-containing protein</fullName>
    </recommendedName>
</protein>
<dbReference type="InterPro" id="IPR009464">
    <property type="entry name" value="PCAF_N"/>
</dbReference>
<dbReference type="GO" id="GO:0006355">
    <property type="term" value="P:regulation of DNA-templated transcription"/>
    <property type="evidence" value="ECO:0007669"/>
    <property type="project" value="InterPro"/>
</dbReference>
<comment type="caution">
    <text evidence="2">The sequence shown here is derived from an EMBL/GenBank/DDBJ whole genome shotgun (WGS) entry which is preliminary data.</text>
</comment>
<gene>
    <name evidence="2" type="ORF">ANCCAN_26515</name>
</gene>
<dbReference type="EMBL" id="JOJR01003573">
    <property type="protein sequence ID" value="RCN27749.1"/>
    <property type="molecule type" value="Genomic_DNA"/>
</dbReference>
<dbReference type="STRING" id="29170.A0A368F9R2"/>
<dbReference type="Pfam" id="PF06466">
    <property type="entry name" value="PCAF_N"/>
    <property type="match status" value="1"/>
</dbReference>
<proteinExistence type="predicted"/>
<evidence type="ECO:0000259" key="1">
    <source>
        <dbReference type="Pfam" id="PF06466"/>
    </source>
</evidence>
<dbReference type="GO" id="GO:0004402">
    <property type="term" value="F:histone acetyltransferase activity"/>
    <property type="evidence" value="ECO:0007669"/>
    <property type="project" value="InterPro"/>
</dbReference>
<dbReference type="Proteomes" id="UP000252519">
    <property type="component" value="Unassembled WGS sequence"/>
</dbReference>
<sequence>MNTWRVPPPSIYHEIVPKVDRMQYRLFYSRWMYYVLLPQQFKSLKQYETVEIFGQKALQLFLKFAVNQAERGEDVQNRSKVVSKSVSELVSFMTSLLNFVDNPTKANLKLKNIVPSGVDLPKFTRHCEKDGCIENRSELREEEGLPRKRTKVVFFSVVLCCRRFLVFF</sequence>
<feature type="domain" description="PCAF N-terminal" evidence="1">
    <location>
        <begin position="1"/>
        <end position="67"/>
    </location>
</feature>
<evidence type="ECO:0000313" key="2">
    <source>
        <dbReference type="EMBL" id="RCN27749.1"/>
    </source>
</evidence>
<accession>A0A368F9R2</accession>
<dbReference type="AlphaFoldDB" id="A0A368F9R2"/>
<dbReference type="GO" id="GO:0005634">
    <property type="term" value="C:nucleus"/>
    <property type="evidence" value="ECO:0007669"/>
    <property type="project" value="InterPro"/>
</dbReference>
<keyword evidence="3" id="KW-1185">Reference proteome</keyword>
<reference evidence="2 3" key="1">
    <citation type="submission" date="2014-10" db="EMBL/GenBank/DDBJ databases">
        <title>Draft genome of the hookworm Ancylostoma caninum.</title>
        <authorList>
            <person name="Mitreva M."/>
        </authorList>
    </citation>
    <scope>NUCLEOTIDE SEQUENCE [LARGE SCALE GENOMIC DNA]</scope>
    <source>
        <strain evidence="2 3">Baltimore</strain>
    </source>
</reference>